<feature type="region of interest" description="Disordered" evidence="1">
    <location>
        <begin position="99"/>
        <end position="124"/>
    </location>
</feature>
<feature type="region of interest" description="Disordered" evidence="1">
    <location>
        <begin position="1070"/>
        <end position="1141"/>
    </location>
</feature>
<evidence type="ECO:0000313" key="3">
    <source>
        <dbReference type="EMBL" id="KAJ7078289.1"/>
    </source>
</evidence>
<gene>
    <name evidence="3" type="ORF">B0H15DRAFT_954633</name>
</gene>
<dbReference type="AlphaFoldDB" id="A0AAD6XKW0"/>
<keyword evidence="4" id="KW-1185">Reference proteome</keyword>
<dbReference type="CDD" id="cd19757">
    <property type="entry name" value="Bbox1"/>
    <property type="match status" value="1"/>
</dbReference>
<dbReference type="Proteomes" id="UP001222325">
    <property type="component" value="Unassembled WGS sequence"/>
</dbReference>
<dbReference type="Pfam" id="PF18803">
    <property type="entry name" value="CxC2"/>
    <property type="match status" value="1"/>
</dbReference>
<dbReference type="PANTHER" id="PTHR33104:SF2">
    <property type="entry name" value="CXC3 LIKE CYSTEINE CLUSTER DOMAIN-CONTAINING PROTEIN"/>
    <property type="match status" value="1"/>
</dbReference>
<dbReference type="InterPro" id="IPR040521">
    <property type="entry name" value="KDZ"/>
</dbReference>
<evidence type="ECO:0000259" key="2">
    <source>
        <dbReference type="Pfam" id="PF18803"/>
    </source>
</evidence>
<feature type="domain" description="CxC2-like cysteine cluster KDZ transposase-associated" evidence="2">
    <location>
        <begin position="211"/>
        <end position="320"/>
    </location>
</feature>
<dbReference type="Pfam" id="PF18758">
    <property type="entry name" value="KDZ"/>
    <property type="match status" value="1"/>
</dbReference>
<organism evidence="3 4">
    <name type="scientific">Mycena belliarum</name>
    <dbReference type="NCBI Taxonomy" id="1033014"/>
    <lineage>
        <taxon>Eukaryota</taxon>
        <taxon>Fungi</taxon>
        <taxon>Dikarya</taxon>
        <taxon>Basidiomycota</taxon>
        <taxon>Agaricomycotina</taxon>
        <taxon>Agaricomycetes</taxon>
        <taxon>Agaricomycetidae</taxon>
        <taxon>Agaricales</taxon>
        <taxon>Marasmiineae</taxon>
        <taxon>Mycenaceae</taxon>
        <taxon>Mycena</taxon>
    </lineage>
</organism>
<dbReference type="InterPro" id="IPR041457">
    <property type="entry name" value="CxC2_KDZ-assoc"/>
</dbReference>
<feature type="region of interest" description="Disordered" evidence="1">
    <location>
        <begin position="1"/>
        <end position="20"/>
    </location>
</feature>
<name>A0AAD6XKW0_9AGAR</name>
<feature type="region of interest" description="Disordered" evidence="1">
    <location>
        <begin position="933"/>
        <end position="961"/>
    </location>
</feature>
<accession>A0AAD6XKW0</accession>
<dbReference type="PANTHER" id="PTHR33104">
    <property type="entry name" value="SI:DKEY-29D5.2"/>
    <property type="match status" value="1"/>
</dbReference>
<feature type="compositionally biased region" description="Acidic residues" evidence="1">
    <location>
        <begin position="1108"/>
        <end position="1141"/>
    </location>
</feature>
<evidence type="ECO:0000313" key="4">
    <source>
        <dbReference type="Proteomes" id="UP001222325"/>
    </source>
</evidence>
<feature type="compositionally biased region" description="Basic and acidic residues" evidence="1">
    <location>
        <begin position="44"/>
        <end position="56"/>
    </location>
</feature>
<reference evidence="3" key="1">
    <citation type="submission" date="2023-03" db="EMBL/GenBank/DDBJ databases">
        <title>Massive genome expansion in bonnet fungi (Mycena s.s.) driven by repeated elements and novel gene families across ecological guilds.</title>
        <authorList>
            <consortium name="Lawrence Berkeley National Laboratory"/>
            <person name="Harder C.B."/>
            <person name="Miyauchi S."/>
            <person name="Viragh M."/>
            <person name="Kuo A."/>
            <person name="Thoen E."/>
            <person name="Andreopoulos B."/>
            <person name="Lu D."/>
            <person name="Skrede I."/>
            <person name="Drula E."/>
            <person name="Henrissat B."/>
            <person name="Morin E."/>
            <person name="Kohler A."/>
            <person name="Barry K."/>
            <person name="LaButti K."/>
            <person name="Morin E."/>
            <person name="Salamov A."/>
            <person name="Lipzen A."/>
            <person name="Mereny Z."/>
            <person name="Hegedus B."/>
            <person name="Baldrian P."/>
            <person name="Stursova M."/>
            <person name="Weitz H."/>
            <person name="Taylor A."/>
            <person name="Grigoriev I.V."/>
            <person name="Nagy L.G."/>
            <person name="Martin F."/>
            <person name="Kauserud H."/>
        </authorList>
    </citation>
    <scope>NUCLEOTIDE SEQUENCE</scope>
    <source>
        <strain evidence="3">CBHHK173m</strain>
    </source>
</reference>
<sequence length="1141" mass="129829">MARGNRNGKKSSTSTAGTVAHTFSVAALTRAPEATPMQGFVDRPSVDGRRSHREEVPMEPISPLKRARVERKNPVPSSSTRGTVLPADEPWEAERYGMLGPDNSTDDPALPTLPPAPDPNRFKPSDKTMSIWMRFLRDIYLAQMLRRDGCGDADVELCPGCNDATEAPRFRCQDCAGDLLYCRECSVARHQENPLHNVFEWSGVFFIKRPLKDLGLRIQVGHRMGDACSVPRSGHTDFVMIHDNGIHNVNLDFCGCEQRDKAGVPSVQLLRAGYYPASEDRPQTAATFTVLDKFHMHTLQSKTTAYDFYTVLERLTDNTGVKPPNRYQVFLRMARQYRHLLMLKRAGRGHDPSGVFGTASGELAIECPVCPNPKVNLPDGWENSPPEDMFLYVLFLALDACFRLKRRMISSELKDPGLGTGWGYVMENAPYRHFLLTVTDQKEMSTCSGLAALDYANTKFSRGYSTTGVGMGVCARHEFVQANGVGDLQRGERFANMDYIFGSILRHKDPRLRKVISYDIVCQWWIYLLDRLKLLPPLVRISIILQLFRFVIPKMHIHSHTLACQILFSLNLVPGSGQTDGEGIERPWSSIGAIATSTRVSGPGARHDALDDHWNFWNWLKTLGLPALLRRRLDAARKEQVIHREAFEAFSIQQAHRVPAWKTMVEDFEKDGSARNPYEVKIKGLTEMEVRLQFATEEAEEAKRGVPALHDVSPSGFLAAGLELEEEQRRVRVQAELKKAKTTAMQINMKVLRSKLNRNIDRFRKLQATYTPASIQALAKRTAPAEEVAEDVPLMLPSELSATEREGGGCTPGLLKIEDELRAAQCRMSLVRLRNQLHIKSRFLVYKKNNSRHQGMNTRSRTIVARNESKIRLHSENFQMAWRARLRINGGNEAMVGWPKLRKEDIRCMQDAEQLSRTAVKRRKAAERLKRREAELREQGELPPLAEEDEDEGSEGEMITRDGENHREVSWIWTVAGTSGTDEELEDALRIEWAKSWARTRRWTEEVRLLEEEWRRLPVTYKHREDVWLRRAVRVPIEDLPSPVAEGMIAYAAKQAQMYRDLATAAERIRTEPPLRKGQKRRVYHPEWDPVLGQEEDERRGEEPVINQDEEGWLDDSDEDDERGDVESDEELLMGGEVDQD</sequence>
<feature type="compositionally biased region" description="Acidic residues" evidence="1">
    <location>
        <begin position="946"/>
        <end position="955"/>
    </location>
</feature>
<dbReference type="EMBL" id="JARJCN010000067">
    <property type="protein sequence ID" value="KAJ7078289.1"/>
    <property type="molecule type" value="Genomic_DNA"/>
</dbReference>
<comment type="caution">
    <text evidence="3">The sequence shown here is derived from an EMBL/GenBank/DDBJ whole genome shotgun (WGS) entry which is preliminary data.</text>
</comment>
<feature type="region of interest" description="Disordered" evidence="1">
    <location>
        <begin position="30"/>
        <end position="85"/>
    </location>
</feature>
<proteinExistence type="predicted"/>
<protein>
    <recommendedName>
        <fullName evidence="2">CxC2-like cysteine cluster KDZ transposase-associated domain-containing protein</fullName>
    </recommendedName>
</protein>
<evidence type="ECO:0000256" key="1">
    <source>
        <dbReference type="SAM" id="MobiDB-lite"/>
    </source>
</evidence>